<dbReference type="InterPro" id="IPR029069">
    <property type="entry name" value="HotDog_dom_sf"/>
</dbReference>
<dbReference type="PANTHER" id="PTHR42993">
    <property type="entry name" value="MAOC-LIKE DEHYDRATASE DOMAIN-CONTAINING PROTEIN"/>
    <property type="match status" value="1"/>
</dbReference>
<accession>A0A8J2YNA6</accession>
<dbReference type="PANTHER" id="PTHR42993:SF1">
    <property type="entry name" value="MAOC-LIKE DEHYDRATASE DOMAIN-CONTAINING PROTEIN"/>
    <property type="match status" value="1"/>
</dbReference>
<dbReference type="AlphaFoldDB" id="A0A8J2YNA6"/>
<comment type="caution">
    <text evidence="2">The sequence shown here is derived from an EMBL/GenBank/DDBJ whole genome shotgun (WGS) entry which is preliminary data.</text>
</comment>
<dbReference type="SUPFAM" id="SSF54637">
    <property type="entry name" value="Thioesterase/thiol ester dehydrase-isomerase"/>
    <property type="match status" value="1"/>
</dbReference>
<evidence type="ECO:0000313" key="3">
    <source>
        <dbReference type="Proteomes" id="UP000602745"/>
    </source>
</evidence>
<reference evidence="2" key="1">
    <citation type="journal article" date="2014" name="Int. J. Syst. Evol. Microbiol.">
        <title>Complete genome sequence of Corynebacterium casei LMG S-19264T (=DSM 44701T), isolated from a smear-ripened cheese.</title>
        <authorList>
            <consortium name="US DOE Joint Genome Institute (JGI-PGF)"/>
            <person name="Walter F."/>
            <person name="Albersmeier A."/>
            <person name="Kalinowski J."/>
            <person name="Ruckert C."/>
        </authorList>
    </citation>
    <scope>NUCLEOTIDE SEQUENCE</scope>
    <source>
        <strain evidence="2">CCM 7684</strain>
    </source>
</reference>
<dbReference type="InterPro" id="IPR002539">
    <property type="entry name" value="MaoC-like_dom"/>
</dbReference>
<feature type="domain" description="MaoC-like" evidence="1">
    <location>
        <begin position="14"/>
        <end position="115"/>
    </location>
</feature>
<sequence>MVSVEAPEELAALAGSELGVSGWVTVDQKMIDDFGHATGDHQWIHMDVERARREMPGGKTIAHGYLILSLTPRLLNSVYEVRSKKRGINYGLNRVRFIAPVPEGSRIRLRVVLNSAEPMNGGYRFQFANTFELEGSERPAAVTENIVAVYV</sequence>
<dbReference type="Proteomes" id="UP000602745">
    <property type="component" value="Unassembled WGS sequence"/>
</dbReference>
<reference evidence="2" key="2">
    <citation type="submission" date="2020-09" db="EMBL/GenBank/DDBJ databases">
        <authorList>
            <person name="Sun Q."/>
            <person name="Sedlacek I."/>
        </authorList>
    </citation>
    <scope>NUCLEOTIDE SEQUENCE</scope>
    <source>
        <strain evidence="2">CCM 7684</strain>
    </source>
</reference>
<proteinExistence type="predicted"/>
<evidence type="ECO:0000259" key="1">
    <source>
        <dbReference type="Pfam" id="PF01575"/>
    </source>
</evidence>
<dbReference type="EMBL" id="BMCP01000008">
    <property type="protein sequence ID" value="GGE54826.1"/>
    <property type="molecule type" value="Genomic_DNA"/>
</dbReference>
<gene>
    <name evidence="2" type="ORF">GCM10007276_34770</name>
</gene>
<organism evidence="2 3">
    <name type="scientific">Agaricicola taiwanensis</name>
    <dbReference type="NCBI Taxonomy" id="591372"/>
    <lineage>
        <taxon>Bacteria</taxon>
        <taxon>Pseudomonadati</taxon>
        <taxon>Pseudomonadota</taxon>
        <taxon>Alphaproteobacteria</taxon>
        <taxon>Rhodobacterales</taxon>
        <taxon>Paracoccaceae</taxon>
        <taxon>Agaricicola</taxon>
    </lineage>
</organism>
<keyword evidence="3" id="KW-1185">Reference proteome</keyword>
<dbReference type="CDD" id="cd03450">
    <property type="entry name" value="NodN"/>
    <property type="match status" value="1"/>
</dbReference>
<dbReference type="InterPro" id="IPR039375">
    <property type="entry name" value="NodN-like"/>
</dbReference>
<name>A0A8J2YNA6_9RHOB</name>
<dbReference type="Gene3D" id="3.10.129.10">
    <property type="entry name" value="Hotdog Thioesterase"/>
    <property type="match status" value="1"/>
</dbReference>
<evidence type="ECO:0000313" key="2">
    <source>
        <dbReference type="EMBL" id="GGE54826.1"/>
    </source>
</evidence>
<protein>
    <submittedName>
        <fullName evidence="2">Dehydratase</fullName>
    </submittedName>
</protein>
<dbReference type="Pfam" id="PF01575">
    <property type="entry name" value="MaoC_dehydratas"/>
    <property type="match status" value="1"/>
</dbReference>